<evidence type="ECO:0000313" key="2">
    <source>
        <dbReference type="EMBL" id="TPQ22106.1"/>
    </source>
</evidence>
<dbReference type="Proteomes" id="UP000317378">
    <property type="component" value="Unassembled WGS sequence"/>
</dbReference>
<protein>
    <submittedName>
        <fullName evidence="2">Uncharacterized protein</fullName>
    </submittedName>
</protein>
<name>A0A505DMD0_9ACTN</name>
<comment type="caution">
    <text evidence="2">The sequence shown here is derived from an EMBL/GenBank/DDBJ whole genome shotgun (WGS) entry which is preliminary data.</text>
</comment>
<feature type="compositionally biased region" description="Low complexity" evidence="1">
    <location>
        <begin position="37"/>
        <end position="48"/>
    </location>
</feature>
<keyword evidence="3" id="KW-1185">Reference proteome</keyword>
<proteinExistence type="predicted"/>
<dbReference type="EMBL" id="VCHX02000101">
    <property type="protein sequence ID" value="TPQ22106.1"/>
    <property type="molecule type" value="Genomic_DNA"/>
</dbReference>
<evidence type="ECO:0000256" key="1">
    <source>
        <dbReference type="SAM" id="MobiDB-lite"/>
    </source>
</evidence>
<dbReference type="OrthoDB" id="4323476at2"/>
<sequence>MTATLATSAALLLTACGSGGGDDSTSDKIDGADTGKSKSASPSPSASADGIDRPKIKLPGDMKNVFEDRETGDAVKDAILADNERSVSSVDQAMAYGDLKKSGMGFYYTDTALTGVYKYAKNAIDKDTSWTGTVRYFDRSVTVFDKTSAAVTYCVDESQSNLKNRKTDKAQKTETSADSYVYYNTGVKKNKSGVWQIWSLDEDRGSQKCQP</sequence>
<reference evidence="2 3" key="1">
    <citation type="submission" date="2019-06" db="EMBL/GenBank/DDBJ databases">
        <title>Streptomyces sporangiiformans sp. nov., a novel actinomycete isolated from soil in Mount Song.</title>
        <authorList>
            <person name="Han L."/>
        </authorList>
    </citation>
    <scope>NUCLEOTIDE SEQUENCE [LARGE SCALE GENOMIC DNA]</scope>
    <source>
        <strain evidence="2 3">NEAU-SSA 1</strain>
    </source>
</reference>
<feature type="region of interest" description="Disordered" evidence="1">
    <location>
        <begin position="17"/>
        <end position="59"/>
    </location>
</feature>
<organism evidence="2 3">
    <name type="scientific">Streptomyces sporangiiformans</name>
    <dbReference type="NCBI Taxonomy" id="2315329"/>
    <lineage>
        <taxon>Bacteria</taxon>
        <taxon>Bacillati</taxon>
        <taxon>Actinomycetota</taxon>
        <taxon>Actinomycetes</taxon>
        <taxon>Kitasatosporales</taxon>
        <taxon>Streptomycetaceae</taxon>
        <taxon>Streptomyces</taxon>
    </lineage>
</organism>
<feature type="compositionally biased region" description="Basic and acidic residues" evidence="1">
    <location>
        <begin position="25"/>
        <end position="36"/>
    </location>
</feature>
<accession>A0A505DMD0</accession>
<gene>
    <name evidence="2" type="ORF">FGD71_011815</name>
</gene>
<feature type="compositionally biased region" description="Basic and acidic residues" evidence="1">
    <location>
        <begin position="50"/>
        <end position="59"/>
    </location>
</feature>
<evidence type="ECO:0000313" key="3">
    <source>
        <dbReference type="Proteomes" id="UP000317378"/>
    </source>
</evidence>
<dbReference type="AlphaFoldDB" id="A0A505DMD0"/>